<dbReference type="SUPFAM" id="SSF55347">
    <property type="entry name" value="Glyceraldehyde-3-phosphate dehydrogenase-like, C-terminal domain"/>
    <property type="match status" value="1"/>
</dbReference>
<evidence type="ECO:0000259" key="4">
    <source>
        <dbReference type="Pfam" id="PF01408"/>
    </source>
</evidence>
<evidence type="ECO:0000259" key="5">
    <source>
        <dbReference type="Pfam" id="PF22725"/>
    </source>
</evidence>
<dbReference type="InterPro" id="IPR000683">
    <property type="entry name" value="Gfo/Idh/MocA-like_OxRdtase_N"/>
</dbReference>
<evidence type="ECO:0000256" key="2">
    <source>
        <dbReference type="ARBA" id="ARBA00023002"/>
    </source>
</evidence>
<comment type="similarity">
    <text evidence="1">Belongs to the Gfo/Idh/MocA family.</text>
</comment>
<sequence length="414" mass="45917">MVETHPPCPRSVLFRGRVNARNDTFQKSSEIHPNPVSPNIMTPNQVTQRKIRYAVVGLGWFAQASALPAFAHAENSELVALVSDDPTKREEIAKQYGVQHTYAYDQYEDCLNSGEVDAVYIALPNHLHCEYTVRAANAGIHVLCEKPMAVTEDECQQMIDACDRNQVKLMIAYRLHLEEANMQAVEILKSGQIGEPRIFNSVFTQQVNAGNIRVQKAVGGGTLDDIGIYCINAARYLFQADPIEVFATAASKDEPRFRDVAEMSSAILRFPDDQLASFTVSFGAAKTSSYQVVGTKGDLRVDPGYSGQGEIKHILTIDDKTQTQTFEGHDQLAAEFVYFSDCILQNKEPEPSGQEGLIDIRIIQALYDSIQSGRFVQLPTMQRESRPGLHQSIQRPPLEKQPELVNAADPSGQS</sequence>
<dbReference type="InterPro" id="IPR008354">
    <property type="entry name" value="Glc-Fru_OxRdtase_bac"/>
</dbReference>
<feature type="domain" description="Gfo/Idh/MocA-like oxidoreductase N-terminal" evidence="4">
    <location>
        <begin position="51"/>
        <end position="173"/>
    </location>
</feature>
<dbReference type="PRINTS" id="PR01775">
    <property type="entry name" value="GLFROXRDTASE"/>
</dbReference>
<dbReference type="PANTHER" id="PTHR22604:SF105">
    <property type="entry name" value="TRANS-1,2-DIHYDROBENZENE-1,2-DIOL DEHYDROGENASE"/>
    <property type="match status" value="1"/>
</dbReference>
<dbReference type="Pfam" id="PF01408">
    <property type="entry name" value="GFO_IDH_MocA"/>
    <property type="match status" value="1"/>
</dbReference>
<keyword evidence="7" id="KW-1185">Reference proteome</keyword>
<evidence type="ECO:0000256" key="1">
    <source>
        <dbReference type="ARBA" id="ARBA00010928"/>
    </source>
</evidence>
<protein>
    <submittedName>
        <fullName evidence="6">Oxidoreductase domain-containing protein</fullName>
    </submittedName>
</protein>
<feature type="region of interest" description="Disordered" evidence="3">
    <location>
        <begin position="381"/>
        <end position="414"/>
    </location>
</feature>
<dbReference type="AlphaFoldDB" id="A0A1Z4JPL7"/>
<dbReference type="EMBL" id="AP018203">
    <property type="protein sequence ID" value="BAY58725.1"/>
    <property type="molecule type" value="Genomic_DNA"/>
</dbReference>
<dbReference type="InterPro" id="IPR050984">
    <property type="entry name" value="Gfo/Idh/MocA_domain"/>
</dbReference>
<dbReference type="PANTHER" id="PTHR22604">
    <property type="entry name" value="OXIDOREDUCTASES"/>
    <property type="match status" value="1"/>
</dbReference>
<dbReference type="Pfam" id="PF22725">
    <property type="entry name" value="GFO_IDH_MocA_C3"/>
    <property type="match status" value="1"/>
</dbReference>
<gene>
    <name evidence="6" type="ORF">NIES2135_55990</name>
</gene>
<keyword evidence="2" id="KW-0560">Oxidoreductase</keyword>
<proteinExistence type="inferred from homology"/>
<dbReference type="Proteomes" id="UP000217895">
    <property type="component" value="Chromosome"/>
</dbReference>
<dbReference type="Gene3D" id="3.30.360.10">
    <property type="entry name" value="Dihydrodipicolinate Reductase, domain 2"/>
    <property type="match status" value="1"/>
</dbReference>
<dbReference type="SUPFAM" id="SSF51735">
    <property type="entry name" value="NAD(P)-binding Rossmann-fold domains"/>
    <property type="match status" value="1"/>
</dbReference>
<evidence type="ECO:0000313" key="6">
    <source>
        <dbReference type="EMBL" id="BAY58725.1"/>
    </source>
</evidence>
<evidence type="ECO:0000256" key="3">
    <source>
        <dbReference type="SAM" id="MobiDB-lite"/>
    </source>
</evidence>
<dbReference type="GO" id="GO:0016491">
    <property type="term" value="F:oxidoreductase activity"/>
    <property type="evidence" value="ECO:0007669"/>
    <property type="project" value="UniProtKB-KW"/>
</dbReference>
<accession>A0A1Z4JPL7</accession>
<evidence type="ECO:0000313" key="7">
    <source>
        <dbReference type="Proteomes" id="UP000217895"/>
    </source>
</evidence>
<dbReference type="InterPro" id="IPR055170">
    <property type="entry name" value="GFO_IDH_MocA-like_dom"/>
</dbReference>
<organism evidence="6 7">
    <name type="scientific">Leptolyngbya boryana NIES-2135</name>
    <dbReference type="NCBI Taxonomy" id="1973484"/>
    <lineage>
        <taxon>Bacteria</taxon>
        <taxon>Bacillati</taxon>
        <taxon>Cyanobacteriota</taxon>
        <taxon>Cyanophyceae</taxon>
        <taxon>Leptolyngbyales</taxon>
        <taxon>Leptolyngbyaceae</taxon>
        <taxon>Leptolyngbya group</taxon>
        <taxon>Leptolyngbya</taxon>
    </lineage>
</organism>
<dbReference type="Gene3D" id="3.40.50.720">
    <property type="entry name" value="NAD(P)-binding Rossmann-like Domain"/>
    <property type="match status" value="1"/>
</dbReference>
<name>A0A1Z4JPL7_LEPBY</name>
<feature type="domain" description="GFO/IDH/MocA-like oxidoreductase" evidence="5">
    <location>
        <begin position="183"/>
        <end position="299"/>
    </location>
</feature>
<dbReference type="GO" id="GO:0000166">
    <property type="term" value="F:nucleotide binding"/>
    <property type="evidence" value="ECO:0007669"/>
    <property type="project" value="InterPro"/>
</dbReference>
<reference evidence="6 7" key="1">
    <citation type="submission" date="2017-06" db="EMBL/GenBank/DDBJ databases">
        <title>Genome sequencing of cyanobaciteial culture collection at National Institute for Environmental Studies (NIES).</title>
        <authorList>
            <person name="Hirose Y."/>
            <person name="Shimura Y."/>
            <person name="Fujisawa T."/>
            <person name="Nakamura Y."/>
            <person name="Kawachi M."/>
        </authorList>
    </citation>
    <scope>NUCLEOTIDE SEQUENCE [LARGE SCALE GENOMIC DNA]</scope>
    <source>
        <strain evidence="6 7">NIES-2135</strain>
    </source>
</reference>
<dbReference type="InterPro" id="IPR036291">
    <property type="entry name" value="NAD(P)-bd_dom_sf"/>
</dbReference>